<organism evidence="2 3">
    <name type="scientific">Desulfuromonas soudanensis</name>
    <dbReference type="NCBI Taxonomy" id="1603606"/>
    <lineage>
        <taxon>Bacteria</taxon>
        <taxon>Pseudomonadati</taxon>
        <taxon>Thermodesulfobacteriota</taxon>
        <taxon>Desulfuromonadia</taxon>
        <taxon>Desulfuromonadales</taxon>
        <taxon>Desulfuromonadaceae</taxon>
        <taxon>Desulfuromonas</taxon>
    </lineage>
</organism>
<dbReference type="PATRIC" id="fig|1603606.3.peg.635"/>
<sequence>MKNPPTPPKETRTLSIALHAAPESTASKKIFKVRQPSYEAVILHPSLGSPLLVDDPACFSLFLAANGNFAATFANGSDRGNKRGAVGGDNIKLVIAQSLAVIPWDDSTGAMKDPGKVETLLYPSPEKAFAGIGCTCLGELGPELQDKNGRHFANTHPAIRKQLAEAGLTSLYQVDLKNLKDIHPGQMYDSFWSGRNDRPAASDLSRDVLDTQDRLTRNYVFTSFYKYKNKGNGAPSDAPRYAFKVGVEGVVFEEDSAIPLINRHPIYVPPAGKKVLNLGHLSDIHVSSKQHAYKGCKATVIPGVEDAISPPLGDKVNNNCDNFHNLLGQFGNDKDVDLLVMTGDLYDHTHNFDPRSRKIETTGNLWEAMYLDGKKAVHDRAAEYPYGIDGLIVYSLLIHFYNTFHKPVFIVSGNHEAYEYPYGISPRVLGKRANDGIPLDHNLTFYEAILLYGPGYDKVLKGLNFAKENFDWFATVFTPLSDYVVSYGEQKLVGLAWGDGEHFWNNWSLTTFSNGGTLPRATESPGNAQIALKETHVARESIKKNPDAMRILFSHFTQINYDLDKPLTEVGEINCNDFLEKYSSYDHGSVKTNRPVLYGQWLAQNEFTYTLSGHSHRAGLYRCLNYDDNLIGRKYMTTLGHYPENENLQQAHWRGRTKALVSASAGPIPKQNLHGEMSGQGMEYPSGSKVILNGEQKITLVKSGCATARPRFAVACDYIDIMNGGFWEYFRSTGDNSEFELKICWEKIHPRFPEDKMEKFVENVTLCLVGDEVTTVIDMNSMKLRGESLFLTFSSDLKSEVEFHGNSSGAIFASIIFRGSEVSHLPGFKNYTFKSAWNIQVGIYDLIGRGYHGFSENQRPTSGTKIGHSFNKKNNTHKQNIGQWIILRHKQNGEIPDHKWRSKIWSDEYFYKLETREK</sequence>
<keyword evidence="3" id="KW-1185">Reference proteome</keyword>
<feature type="domain" description="Calcineurin-like phosphoesterase" evidence="1">
    <location>
        <begin position="278"/>
        <end position="617"/>
    </location>
</feature>
<accession>A0A0M4D498</accession>
<name>A0A0M4D498_9BACT</name>
<gene>
    <name evidence="2" type="ORF">DSOUD_0583</name>
</gene>
<dbReference type="InterPro" id="IPR029052">
    <property type="entry name" value="Metallo-depent_PP-like"/>
</dbReference>
<dbReference type="EMBL" id="CP010802">
    <property type="protein sequence ID" value="ALC15372.1"/>
    <property type="molecule type" value="Genomic_DNA"/>
</dbReference>
<dbReference type="AlphaFoldDB" id="A0A0M4D498"/>
<dbReference type="Gene3D" id="3.60.21.10">
    <property type="match status" value="1"/>
</dbReference>
<evidence type="ECO:0000259" key="1">
    <source>
        <dbReference type="Pfam" id="PF00149"/>
    </source>
</evidence>
<dbReference type="SUPFAM" id="SSF56300">
    <property type="entry name" value="Metallo-dependent phosphatases"/>
    <property type="match status" value="1"/>
</dbReference>
<proteinExistence type="predicted"/>
<evidence type="ECO:0000313" key="2">
    <source>
        <dbReference type="EMBL" id="ALC15372.1"/>
    </source>
</evidence>
<dbReference type="GO" id="GO:0016787">
    <property type="term" value="F:hydrolase activity"/>
    <property type="evidence" value="ECO:0007669"/>
    <property type="project" value="InterPro"/>
</dbReference>
<dbReference type="Pfam" id="PF00149">
    <property type="entry name" value="Metallophos"/>
    <property type="match status" value="1"/>
</dbReference>
<dbReference type="Proteomes" id="UP000057158">
    <property type="component" value="Chromosome"/>
</dbReference>
<evidence type="ECO:0000313" key="3">
    <source>
        <dbReference type="Proteomes" id="UP000057158"/>
    </source>
</evidence>
<dbReference type="KEGG" id="des:DSOUD_0583"/>
<dbReference type="RefSeq" id="WP_053549585.1">
    <property type="nucleotide sequence ID" value="NZ_CP010802.1"/>
</dbReference>
<dbReference type="InterPro" id="IPR004843">
    <property type="entry name" value="Calcineurin-like_PHP"/>
</dbReference>
<protein>
    <submittedName>
        <fullName evidence="2">Calcineurin-like phosphoesterase</fullName>
    </submittedName>
</protein>
<reference evidence="2 3" key="1">
    <citation type="submission" date="2015-07" db="EMBL/GenBank/DDBJ databases">
        <title>Isolation and Genomic Characterization of a Novel Halophilic Metal-Reducing Deltaproteobacterium from the Deep Subsurface.</title>
        <authorList>
            <person name="Badalamenti J.P."/>
            <person name="Summers Z.M."/>
            <person name="Gralnick J.A."/>
            <person name="Bond D.R."/>
        </authorList>
    </citation>
    <scope>NUCLEOTIDE SEQUENCE [LARGE SCALE GENOMIC DNA]</scope>
    <source>
        <strain evidence="2 3">WTL</strain>
    </source>
</reference>
<dbReference type="OrthoDB" id="8780072at2"/>